<dbReference type="Proteomes" id="UP000601223">
    <property type="component" value="Unassembled WGS sequence"/>
</dbReference>
<keyword evidence="2 5" id="KW-0479">Metal-binding</keyword>
<reference evidence="6 7" key="1">
    <citation type="submission" date="2021-01" db="EMBL/GenBank/DDBJ databases">
        <title>Whole genome shotgun sequence of Catellatospora bangladeshensis NBRC 107357.</title>
        <authorList>
            <person name="Komaki H."/>
            <person name="Tamura T."/>
        </authorList>
    </citation>
    <scope>NUCLEOTIDE SEQUENCE [LARGE SCALE GENOMIC DNA]</scope>
    <source>
        <strain evidence="6 7">NBRC 107357</strain>
    </source>
</reference>
<dbReference type="InterPro" id="IPR036821">
    <property type="entry name" value="Peptide_deformylase_sf"/>
</dbReference>
<dbReference type="Gene3D" id="3.90.45.10">
    <property type="entry name" value="Peptide deformylase"/>
    <property type="match status" value="1"/>
</dbReference>
<dbReference type="GO" id="GO:0006412">
    <property type="term" value="P:translation"/>
    <property type="evidence" value="ECO:0007669"/>
    <property type="project" value="UniProtKB-UniRule"/>
</dbReference>
<dbReference type="AlphaFoldDB" id="A0A8J3JZU7"/>
<comment type="cofactor">
    <cofactor evidence="5">
        <name>Fe(2+)</name>
        <dbReference type="ChEBI" id="CHEBI:29033"/>
    </cofactor>
    <text evidence="5">Binds 1 Fe(2+) ion.</text>
</comment>
<protein>
    <recommendedName>
        <fullName evidence="5">Peptide deformylase</fullName>
        <shortName evidence="5">PDF</shortName>
        <ecNumber evidence="5">3.5.1.88</ecNumber>
    </recommendedName>
    <alternativeName>
        <fullName evidence="5">Polypeptide deformylase</fullName>
    </alternativeName>
</protein>
<dbReference type="PRINTS" id="PR01576">
    <property type="entry name" value="PDEFORMYLASE"/>
</dbReference>
<evidence type="ECO:0000256" key="2">
    <source>
        <dbReference type="ARBA" id="ARBA00022723"/>
    </source>
</evidence>
<keyword evidence="3 5" id="KW-0378">Hydrolase</keyword>
<keyword evidence="7" id="KW-1185">Reference proteome</keyword>
<feature type="binding site" evidence="5">
    <location>
        <position position="157"/>
    </location>
    <ligand>
        <name>Fe cation</name>
        <dbReference type="ChEBI" id="CHEBI:24875"/>
    </ligand>
</feature>
<dbReference type="CDD" id="cd00487">
    <property type="entry name" value="Pep_deformylase"/>
    <property type="match status" value="1"/>
</dbReference>
<dbReference type="FunFam" id="3.90.45.10:FF:000003">
    <property type="entry name" value="Peptide deformylase"/>
    <property type="match status" value="1"/>
</dbReference>
<organism evidence="6 7">
    <name type="scientific">Catellatospora bangladeshensis</name>
    <dbReference type="NCBI Taxonomy" id="310355"/>
    <lineage>
        <taxon>Bacteria</taxon>
        <taxon>Bacillati</taxon>
        <taxon>Actinomycetota</taxon>
        <taxon>Actinomycetes</taxon>
        <taxon>Micromonosporales</taxon>
        <taxon>Micromonosporaceae</taxon>
        <taxon>Catellatospora</taxon>
    </lineage>
</organism>
<proteinExistence type="inferred from homology"/>
<dbReference type="InterPro" id="IPR023635">
    <property type="entry name" value="Peptide_deformylase"/>
</dbReference>
<dbReference type="GO" id="GO:0042586">
    <property type="term" value="F:peptide deformylase activity"/>
    <property type="evidence" value="ECO:0007669"/>
    <property type="project" value="UniProtKB-UniRule"/>
</dbReference>
<accession>A0A8J3JZU7</accession>
<evidence type="ECO:0000313" key="7">
    <source>
        <dbReference type="Proteomes" id="UP000601223"/>
    </source>
</evidence>
<dbReference type="NCBIfam" id="NF001159">
    <property type="entry name" value="PRK00150.1-3"/>
    <property type="match status" value="1"/>
</dbReference>
<dbReference type="SUPFAM" id="SSF56420">
    <property type="entry name" value="Peptide deformylase"/>
    <property type="match status" value="1"/>
</dbReference>
<dbReference type="GO" id="GO:0046872">
    <property type="term" value="F:metal ion binding"/>
    <property type="evidence" value="ECO:0007669"/>
    <property type="project" value="UniProtKB-KW"/>
</dbReference>
<feature type="binding site" evidence="5">
    <location>
        <position position="111"/>
    </location>
    <ligand>
        <name>Fe cation</name>
        <dbReference type="ChEBI" id="CHEBI:24875"/>
    </ligand>
</feature>
<comment type="function">
    <text evidence="5">Removes the formyl group from the N-terminal Met of newly synthesized proteins. Requires at least a dipeptide for an efficient rate of reaction. N-terminal L-methionine is a prerequisite for activity but the enzyme has broad specificity at other positions.</text>
</comment>
<dbReference type="PANTHER" id="PTHR10458:SF22">
    <property type="entry name" value="PEPTIDE DEFORMYLASE"/>
    <property type="match status" value="1"/>
</dbReference>
<evidence type="ECO:0000256" key="3">
    <source>
        <dbReference type="ARBA" id="ARBA00022801"/>
    </source>
</evidence>
<comment type="caution">
    <text evidence="6">The sequence shown here is derived from an EMBL/GenBank/DDBJ whole genome shotgun (WGS) entry which is preliminary data.</text>
</comment>
<dbReference type="RefSeq" id="WP_203756725.1">
    <property type="nucleotide sequence ID" value="NZ_BONF01000058.1"/>
</dbReference>
<feature type="binding site" evidence="5">
    <location>
        <position position="153"/>
    </location>
    <ligand>
        <name>Fe cation</name>
        <dbReference type="ChEBI" id="CHEBI:24875"/>
    </ligand>
</feature>
<dbReference type="HAMAP" id="MF_00163">
    <property type="entry name" value="Pep_deformylase"/>
    <property type="match status" value="1"/>
</dbReference>
<evidence type="ECO:0000256" key="5">
    <source>
        <dbReference type="HAMAP-Rule" id="MF_00163"/>
    </source>
</evidence>
<gene>
    <name evidence="6" type="primary">def1</name>
    <name evidence="5" type="synonym">def</name>
    <name evidence="6" type="ORF">Cba03nite_73830</name>
</gene>
<dbReference type="PIRSF" id="PIRSF004749">
    <property type="entry name" value="Pep_def"/>
    <property type="match status" value="1"/>
</dbReference>
<dbReference type="EMBL" id="BONF01000058">
    <property type="protein sequence ID" value="GIF86034.1"/>
    <property type="molecule type" value="Genomic_DNA"/>
</dbReference>
<dbReference type="PANTHER" id="PTHR10458">
    <property type="entry name" value="PEPTIDE DEFORMYLASE"/>
    <property type="match status" value="1"/>
</dbReference>
<keyword evidence="4 5" id="KW-0648">Protein biosynthesis</keyword>
<comment type="similarity">
    <text evidence="1 5">Belongs to the polypeptide deformylase family.</text>
</comment>
<sequence length="185" mass="20183">MTTYKSSQDWIAGIASQGVVTIGDPRLKAPTAAVDVIGEVEALLDEMVARLRALNGAGLAAPQIGASVKAVVVEVRKTDVFPDRPEHPLTQMVNPVILRHSEELVTDWEGCFSVPGLMGLVPRHQHIQVSYLDESGNTVTNDFHGYAARVVQHEVDHLAGVEFLNRMPSMDSITTVANYLTHHRP</sequence>
<name>A0A8J3JZU7_9ACTN</name>
<keyword evidence="5" id="KW-0408">Iron</keyword>
<dbReference type="Pfam" id="PF01327">
    <property type="entry name" value="Pep_deformylase"/>
    <property type="match status" value="1"/>
</dbReference>
<comment type="catalytic activity">
    <reaction evidence="5">
        <text>N-terminal N-formyl-L-methionyl-[peptide] + H2O = N-terminal L-methionyl-[peptide] + formate</text>
        <dbReference type="Rhea" id="RHEA:24420"/>
        <dbReference type="Rhea" id="RHEA-COMP:10639"/>
        <dbReference type="Rhea" id="RHEA-COMP:10640"/>
        <dbReference type="ChEBI" id="CHEBI:15377"/>
        <dbReference type="ChEBI" id="CHEBI:15740"/>
        <dbReference type="ChEBI" id="CHEBI:49298"/>
        <dbReference type="ChEBI" id="CHEBI:64731"/>
        <dbReference type="EC" id="3.5.1.88"/>
    </reaction>
</comment>
<evidence type="ECO:0000256" key="4">
    <source>
        <dbReference type="ARBA" id="ARBA00022917"/>
    </source>
</evidence>
<feature type="active site" evidence="5">
    <location>
        <position position="154"/>
    </location>
</feature>
<dbReference type="NCBIfam" id="TIGR00079">
    <property type="entry name" value="pept_deformyl"/>
    <property type="match status" value="1"/>
</dbReference>
<evidence type="ECO:0000256" key="1">
    <source>
        <dbReference type="ARBA" id="ARBA00010759"/>
    </source>
</evidence>
<evidence type="ECO:0000313" key="6">
    <source>
        <dbReference type="EMBL" id="GIF86034.1"/>
    </source>
</evidence>
<dbReference type="EC" id="3.5.1.88" evidence="5"/>